<evidence type="ECO:0000313" key="2">
    <source>
        <dbReference type="Proteomes" id="UP000292052"/>
    </source>
</evidence>
<comment type="caution">
    <text evidence="1">The sequence shown here is derived from an EMBL/GenBank/DDBJ whole genome shotgun (WGS) entry which is preliminary data.</text>
</comment>
<dbReference type="AlphaFoldDB" id="A0A482VLH5"/>
<accession>A0A482VLH5</accession>
<dbReference type="EMBL" id="QDEB01087899">
    <property type="protein sequence ID" value="RZC33544.1"/>
    <property type="molecule type" value="Genomic_DNA"/>
</dbReference>
<keyword evidence="2" id="KW-1185">Reference proteome</keyword>
<dbReference type="Proteomes" id="UP000292052">
    <property type="component" value="Unassembled WGS sequence"/>
</dbReference>
<name>A0A482VLH5_ASBVE</name>
<protein>
    <submittedName>
        <fullName evidence="1">Uncharacterized protein</fullName>
    </submittedName>
</protein>
<evidence type="ECO:0000313" key="1">
    <source>
        <dbReference type="EMBL" id="RZC33544.1"/>
    </source>
</evidence>
<organism evidence="1 2">
    <name type="scientific">Asbolus verrucosus</name>
    <name type="common">Desert ironclad beetle</name>
    <dbReference type="NCBI Taxonomy" id="1661398"/>
    <lineage>
        <taxon>Eukaryota</taxon>
        <taxon>Metazoa</taxon>
        <taxon>Ecdysozoa</taxon>
        <taxon>Arthropoda</taxon>
        <taxon>Hexapoda</taxon>
        <taxon>Insecta</taxon>
        <taxon>Pterygota</taxon>
        <taxon>Neoptera</taxon>
        <taxon>Endopterygota</taxon>
        <taxon>Coleoptera</taxon>
        <taxon>Polyphaga</taxon>
        <taxon>Cucujiformia</taxon>
        <taxon>Tenebrionidae</taxon>
        <taxon>Pimeliinae</taxon>
        <taxon>Asbolus</taxon>
    </lineage>
</organism>
<reference evidence="1 2" key="1">
    <citation type="submission" date="2017-03" db="EMBL/GenBank/DDBJ databases">
        <title>Genome of the blue death feigning beetle - Asbolus verrucosus.</title>
        <authorList>
            <person name="Rider S.D."/>
        </authorList>
    </citation>
    <scope>NUCLEOTIDE SEQUENCE [LARGE SCALE GENOMIC DNA]</scope>
    <source>
        <strain evidence="1">Butters</strain>
        <tissue evidence="1">Head and leg muscle</tissue>
    </source>
</reference>
<sequence>MKQNLIMKPKNHNLSSSQVKNDLKSKCDIVSLKVNVNNIKHVKNGVLINCEGNSSLDKLKTKLTAEVGESYDVIVPPKFFPCIVTYGI</sequence>
<gene>
    <name evidence="1" type="ORF">BDFB_004464</name>
</gene>
<proteinExistence type="predicted"/>